<reference evidence="1 2" key="1">
    <citation type="submission" date="2022-06" db="EMBL/GenBank/DDBJ databases">
        <title>Genomic Encyclopedia of Archaeal and Bacterial Type Strains, Phase II (KMG-II): from individual species to whole genera.</title>
        <authorList>
            <person name="Goeker M."/>
        </authorList>
    </citation>
    <scope>NUCLEOTIDE SEQUENCE [LARGE SCALE GENOMIC DNA]</scope>
    <source>
        <strain evidence="1 2">DSM 44693</strain>
    </source>
</reference>
<dbReference type="Gene3D" id="3.40.50.1820">
    <property type="entry name" value="alpha/beta hydrolase"/>
    <property type="match status" value="1"/>
</dbReference>
<dbReference type="InterPro" id="IPR017395">
    <property type="entry name" value="Chlorophyllase-like"/>
</dbReference>
<keyword evidence="2" id="KW-1185">Reference proteome</keyword>
<sequence>MTSVKKLFGQLQRRGPHRVLRGDMAIVGLPGVVYTPESGTNLPGIAFGHGWLTRSKQYIDTLEHLASWGIVVAVPDTERGPLASDRALAADLETALQVISSVRLGSGDITVHPERLGLAGHGLGASAAVLAAGNSSRAKALAALFPAPTSPAVLPAAHRARVPALILAAPKDLDGVTSNALALRNALQGDGVSLRTVPKSTNRGLAEGFSIRKRLGDGSDDKKTQRASRAVLAGFLLAHLGPDKTYSDFGDPSTALGKLQTVDPATAEIEDLDPVSRLLRR</sequence>
<dbReference type="EMBL" id="JAMTCJ010000001">
    <property type="protein sequence ID" value="MCP2174406.1"/>
    <property type="molecule type" value="Genomic_DNA"/>
</dbReference>
<proteinExistence type="predicted"/>
<gene>
    <name evidence="1" type="ORF">LX13_000213</name>
</gene>
<dbReference type="Pfam" id="PF07224">
    <property type="entry name" value="Chlorophyllase"/>
    <property type="match status" value="1"/>
</dbReference>
<dbReference type="InterPro" id="IPR029058">
    <property type="entry name" value="AB_hydrolase_fold"/>
</dbReference>
<name>A0ABT1HC09_9NOCA</name>
<dbReference type="Proteomes" id="UP001206895">
    <property type="component" value="Unassembled WGS sequence"/>
</dbReference>
<organism evidence="1 2">
    <name type="scientific">Williamsia maris</name>
    <dbReference type="NCBI Taxonomy" id="72806"/>
    <lineage>
        <taxon>Bacteria</taxon>
        <taxon>Bacillati</taxon>
        <taxon>Actinomycetota</taxon>
        <taxon>Actinomycetes</taxon>
        <taxon>Mycobacteriales</taxon>
        <taxon>Nocardiaceae</taxon>
        <taxon>Williamsia</taxon>
    </lineage>
</organism>
<protein>
    <submittedName>
        <fullName evidence="1">Dienelactone hydrolase</fullName>
    </submittedName>
</protein>
<comment type="caution">
    <text evidence="1">The sequence shown here is derived from an EMBL/GenBank/DDBJ whole genome shotgun (WGS) entry which is preliminary data.</text>
</comment>
<evidence type="ECO:0000313" key="2">
    <source>
        <dbReference type="Proteomes" id="UP001206895"/>
    </source>
</evidence>
<dbReference type="GO" id="GO:0016787">
    <property type="term" value="F:hydrolase activity"/>
    <property type="evidence" value="ECO:0007669"/>
    <property type="project" value="UniProtKB-KW"/>
</dbReference>
<dbReference type="PANTHER" id="PTHR33428:SF14">
    <property type="entry name" value="CARBOXYLESTERASE TYPE B DOMAIN-CONTAINING PROTEIN"/>
    <property type="match status" value="1"/>
</dbReference>
<keyword evidence="1" id="KW-0378">Hydrolase</keyword>
<dbReference type="SUPFAM" id="SSF53474">
    <property type="entry name" value="alpha/beta-Hydrolases"/>
    <property type="match status" value="1"/>
</dbReference>
<accession>A0ABT1HC09</accession>
<dbReference type="PANTHER" id="PTHR33428">
    <property type="entry name" value="CHLOROPHYLLASE-2, CHLOROPLASTIC"/>
    <property type="match status" value="1"/>
</dbReference>
<evidence type="ECO:0000313" key="1">
    <source>
        <dbReference type="EMBL" id="MCP2174406.1"/>
    </source>
</evidence>
<dbReference type="RefSeq" id="WP_253659472.1">
    <property type="nucleotide sequence ID" value="NZ_BAAAJQ010000001.1"/>
</dbReference>